<proteinExistence type="predicted"/>
<dbReference type="KEGG" id="vg:23462561"/>
<dbReference type="RefSeq" id="YP_009119879.1">
    <property type="nucleotide sequence ID" value="NC_026440.1"/>
</dbReference>
<reference evidence="1 2" key="1">
    <citation type="journal article" date="2015" name="Parasitol. Res.">
        <title>Viruses in close associations with free-living amoebae.</title>
        <authorList>
            <person name="Scheid P."/>
        </authorList>
    </citation>
    <scope>NUCLEOTIDE SEQUENCE [LARGE SCALE GENOMIC DNA]</scope>
    <source>
        <strain evidence="1">KlaHel</strain>
    </source>
</reference>
<dbReference type="GeneID" id="23462561"/>
<accession>A0A0B5J270</accession>
<organism evidence="1 2">
    <name type="scientific">Pandoravirus inopinatum</name>
    <dbReference type="NCBI Taxonomy" id="1605721"/>
    <lineage>
        <taxon>Viruses</taxon>
        <taxon>Pandoravirus</taxon>
    </lineage>
</organism>
<name>A0A0B5J270_9VIRU</name>
<evidence type="ECO:0000313" key="1">
    <source>
        <dbReference type="EMBL" id="AJF97644.1"/>
    </source>
</evidence>
<dbReference type="Proteomes" id="UP000202511">
    <property type="component" value="Segment"/>
</dbReference>
<protein>
    <submittedName>
        <fullName evidence="1">Uncharacterized protein</fullName>
    </submittedName>
</protein>
<evidence type="ECO:0000313" key="2">
    <source>
        <dbReference type="Proteomes" id="UP000202511"/>
    </source>
</evidence>
<dbReference type="EMBL" id="KP136319">
    <property type="protein sequence ID" value="AJF97644.1"/>
    <property type="molecule type" value="Genomic_DNA"/>
</dbReference>
<sequence length="330" mass="36176">MQAPNMCGWFSAQRAQQDSRFDVWTTPSGGQVAVTAVLECDGLRDATRQPEGEFRGPVTRWLRTEHAPGRTQDESFPWTGRYQPQTLAFYRPEDESFGGTTQGTQPLRMIDYDAEVPTTPPAATRSELVALVRQRQKQLIAAQEALVEELERASALASTGAGDTVFATPQEAADRRRSEAVARHVSRWDNLDAGRGAGPGQWRTPLLARMGIPTEYEMYGEGVDPDYSLAARAVYALRGAIEAIRAVEATRHTDDGRFRRDLLLRSDVEKGKQQAQVAERRVLLALEDLSEAKATPGADVAQAQAAFDDALATAADVVSAIKDMLAFHGF</sequence>